<gene>
    <name evidence="1" type="ORF">CH379_07035</name>
</gene>
<sequence>MVFDTMTKTKRVRNLCGNSHGEISDFRFPNFDFCDKEAGSIFSRHLSYTTQRGWGRTFTEESSYFRQTLNGLPRRPLAGPASDGIF</sequence>
<protein>
    <submittedName>
        <fullName evidence="1">Uncharacterized protein</fullName>
    </submittedName>
</protein>
<reference evidence="1" key="1">
    <citation type="submission" date="2017-07" db="EMBL/GenBank/DDBJ databases">
        <title>Leptospira spp. isolated from tropical soils.</title>
        <authorList>
            <person name="Thibeaux R."/>
            <person name="Iraola G."/>
            <person name="Ferres I."/>
            <person name="Bierque E."/>
            <person name="Girault D."/>
            <person name="Soupe-Gilbert M.-E."/>
            <person name="Picardeau M."/>
            <person name="Goarant C."/>
        </authorList>
    </citation>
    <scope>NUCLEOTIDE SEQUENCE [LARGE SCALE GENOMIC DNA]</scope>
    <source>
        <strain evidence="1">ATI7-C-A5</strain>
    </source>
</reference>
<dbReference type="AlphaFoldDB" id="A0A2N0BAJ8"/>
<name>A0A2N0BAJ8_9LEPT</name>
<dbReference type="EMBL" id="NPEF01000054">
    <property type="protein sequence ID" value="PJZ93582.1"/>
    <property type="molecule type" value="Genomic_DNA"/>
</dbReference>
<accession>A0A2N0BAJ8</accession>
<organism evidence="1">
    <name type="scientific">Leptospira ellisii</name>
    <dbReference type="NCBI Taxonomy" id="2023197"/>
    <lineage>
        <taxon>Bacteria</taxon>
        <taxon>Pseudomonadati</taxon>
        <taxon>Spirochaetota</taxon>
        <taxon>Spirochaetia</taxon>
        <taxon>Leptospirales</taxon>
        <taxon>Leptospiraceae</taxon>
        <taxon>Leptospira</taxon>
    </lineage>
</organism>
<evidence type="ECO:0000313" key="1">
    <source>
        <dbReference type="EMBL" id="PJZ93582.1"/>
    </source>
</evidence>
<comment type="caution">
    <text evidence="1">The sequence shown here is derived from an EMBL/GenBank/DDBJ whole genome shotgun (WGS) entry which is preliminary data.</text>
</comment>
<proteinExistence type="predicted"/>